<dbReference type="Proteomes" id="UP000241167">
    <property type="component" value="Unassembled WGS sequence"/>
</dbReference>
<evidence type="ECO:0000313" key="3">
    <source>
        <dbReference type="Proteomes" id="UP000241167"/>
    </source>
</evidence>
<organism evidence="2 3">
    <name type="scientific">Allosphingosinicella deserti</name>
    <dbReference type="NCBI Taxonomy" id="2116704"/>
    <lineage>
        <taxon>Bacteria</taxon>
        <taxon>Pseudomonadati</taxon>
        <taxon>Pseudomonadota</taxon>
        <taxon>Alphaproteobacteria</taxon>
        <taxon>Sphingomonadales</taxon>
        <taxon>Sphingomonadaceae</taxon>
        <taxon>Allosphingosinicella</taxon>
    </lineage>
</organism>
<reference evidence="2 3" key="1">
    <citation type="submission" date="2018-03" db="EMBL/GenBank/DDBJ databases">
        <title>The draft genome of Sphingosinicella sp. GL-C-18.</title>
        <authorList>
            <person name="Liu L."/>
            <person name="Li L."/>
            <person name="Liang L."/>
            <person name="Zhang X."/>
            <person name="Wang T."/>
        </authorList>
    </citation>
    <scope>NUCLEOTIDE SEQUENCE [LARGE SCALE GENOMIC DNA]</scope>
    <source>
        <strain evidence="2 3">GL-C-18</strain>
    </source>
</reference>
<name>A0A2P7QKM8_9SPHN</name>
<evidence type="ECO:0000256" key="1">
    <source>
        <dbReference type="SAM" id="MobiDB-lite"/>
    </source>
</evidence>
<accession>A0A2P7QKM8</accession>
<comment type="caution">
    <text evidence="2">The sequence shown here is derived from an EMBL/GenBank/DDBJ whole genome shotgun (WGS) entry which is preliminary data.</text>
</comment>
<dbReference type="EMBL" id="PXYI01000006">
    <property type="protein sequence ID" value="PSJ38515.1"/>
    <property type="molecule type" value="Genomic_DNA"/>
</dbReference>
<keyword evidence="3" id="KW-1185">Reference proteome</keyword>
<proteinExistence type="predicted"/>
<gene>
    <name evidence="2" type="ORF">C7I55_18990</name>
</gene>
<feature type="region of interest" description="Disordered" evidence="1">
    <location>
        <begin position="1"/>
        <end position="36"/>
    </location>
</feature>
<dbReference type="AlphaFoldDB" id="A0A2P7QKM8"/>
<sequence>MTKGYDAACAGAEPGLSPDRKSAAPGAKLRDENARRVQVRAQLRSDIDTWLKRSTADCVPCGIRPRVRHSKSD</sequence>
<evidence type="ECO:0000313" key="2">
    <source>
        <dbReference type="EMBL" id="PSJ38515.1"/>
    </source>
</evidence>
<protein>
    <submittedName>
        <fullName evidence="2">Uncharacterized protein</fullName>
    </submittedName>
</protein>
<feature type="compositionally biased region" description="Basic and acidic residues" evidence="1">
    <location>
        <begin position="18"/>
        <end position="35"/>
    </location>
</feature>